<feature type="transmembrane region" description="Helical" evidence="8">
    <location>
        <begin position="294"/>
        <end position="317"/>
    </location>
</feature>
<dbReference type="OrthoDB" id="43518at2157"/>
<organism evidence="11 12">
    <name type="scientific">Natronococcus occultus SP4</name>
    <dbReference type="NCBI Taxonomy" id="694430"/>
    <lineage>
        <taxon>Archaea</taxon>
        <taxon>Methanobacteriati</taxon>
        <taxon>Methanobacteriota</taxon>
        <taxon>Stenosarchaea group</taxon>
        <taxon>Halobacteria</taxon>
        <taxon>Halobacteriales</taxon>
        <taxon>Natrialbaceae</taxon>
        <taxon>Natronococcus</taxon>
    </lineage>
</organism>
<feature type="transmembrane region" description="Helical" evidence="8">
    <location>
        <begin position="179"/>
        <end position="197"/>
    </location>
</feature>
<feature type="transmembrane region" description="Helical" evidence="8">
    <location>
        <begin position="88"/>
        <end position="107"/>
    </location>
</feature>
<dbReference type="Gene3D" id="1.20.1530.20">
    <property type="match status" value="1"/>
</dbReference>
<feature type="transmembrane region" description="Helical" evidence="8">
    <location>
        <begin position="32"/>
        <end position="49"/>
    </location>
</feature>
<comment type="subcellular location">
    <subcellularLocation>
        <location evidence="1">Membrane</location>
        <topology evidence="1">Multi-pass membrane protein</topology>
    </subcellularLocation>
</comment>
<name>L0JYP5_9EURY</name>
<evidence type="ECO:0000256" key="8">
    <source>
        <dbReference type="SAM" id="Phobius"/>
    </source>
</evidence>
<dbReference type="eggNOG" id="arCOG01955">
    <property type="taxonomic scope" value="Archaea"/>
</dbReference>
<dbReference type="GO" id="GO:0016020">
    <property type="term" value="C:membrane"/>
    <property type="evidence" value="ECO:0007669"/>
    <property type="project" value="UniProtKB-SubCell"/>
</dbReference>
<evidence type="ECO:0000256" key="6">
    <source>
        <dbReference type="ARBA" id="ARBA00023136"/>
    </source>
</evidence>
<dbReference type="Pfam" id="PF00999">
    <property type="entry name" value="Na_H_Exchanger"/>
    <property type="match status" value="1"/>
</dbReference>
<feature type="transmembrane region" description="Helical" evidence="8">
    <location>
        <begin position="152"/>
        <end position="172"/>
    </location>
</feature>
<keyword evidence="4 8" id="KW-0812">Transmembrane</keyword>
<accession>L0JYP5</accession>
<evidence type="ECO:0000256" key="7">
    <source>
        <dbReference type="SAM" id="MobiDB-lite"/>
    </source>
</evidence>
<dbReference type="SUPFAM" id="SSF51735">
    <property type="entry name" value="NAD(P)-binding Rossmann-fold domains"/>
    <property type="match status" value="1"/>
</dbReference>
<keyword evidence="12" id="KW-1185">Reference proteome</keyword>
<dbReference type="GO" id="GO:1902600">
    <property type="term" value="P:proton transmembrane transport"/>
    <property type="evidence" value="ECO:0007669"/>
    <property type="project" value="InterPro"/>
</dbReference>
<dbReference type="Gene3D" id="3.40.50.720">
    <property type="entry name" value="NAD(P)-binding Rossmann-like Domain"/>
    <property type="match status" value="1"/>
</dbReference>
<dbReference type="AlphaFoldDB" id="L0JYP5"/>
<comment type="similarity">
    <text evidence="2">Belongs to the monovalent cation:proton antiporter 2 (CPA2) transporter (TC 2.A.37) family.</text>
</comment>
<evidence type="ECO:0000259" key="9">
    <source>
        <dbReference type="Pfam" id="PF00999"/>
    </source>
</evidence>
<dbReference type="InterPro" id="IPR036291">
    <property type="entry name" value="NAD(P)-bd_dom_sf"/>
</dbReference>
<dbReference type="RefSeq" id="WP_015321614.1">
    <property type="nucleotide sequence ID" value="NC_019974.1"/>
</dbReference>
<evidence type="ECO:0000256" key="3">
    <source>
        <dbReference type="ARBA" id="ARBA00022448"/>
    </source>
</evidence>
<evidence type="ECO:0000256" key="1">
    <source>
        <dbReference type="ARBA" id="ARBA00004141"/>
    </source>
</evidence>
<dbReference type="InterPro" id="IPR038770">
    <property type="entry name" value="Na+/solute_symporter_sf"/>
</dbReference>
<feature type="region of interest" description="Disordered" evidence="7">
    <location>
        <begin position="555"/>
        <end position="576"/>
    </location>
</feature>
<evidence type="ECO:0000313" key="11">
    <source>
        <dbReference type="EMBL" id="AGB38172.1"/>
    </source>
</evidence>
<evidence type="ECO:0000256" key="2">
    <source>
        <dbReference type="ARBA" id="ARBA00005551"/>
    </source>
</evidence>
<evidence type="ECO:0000259" key="10">
    <source>
        <dbReference type="Pfam" id="PF02254"/>
    </source>
</evidence>
<dbReference type="HOGENOM" id="CLU_005126_9_0_2"/>
<evidence type="ECO:0000256" key="5">
    <source>
        <dbReference type="ARBA" id="ARBA00022989"/>
    </source>
</evidence>
<keyword evidence="5 8" id="KW-1133">Transmembrane helix</keyword>
<feature type="domain" description="RCK N-terminal" evidence="10">
    <location>
        <begin position="412"/>
        <end position="520"/>
    </location>
</feature>
<feature type="transmembrane region" description="Helical" evidence="8">
    <location>
        <begin position="61"/>
        <end position="82"/>
    </location>
</feature>
<sequence>MSELLTAVSIIFIVMGPFLLVANRFDLPTVPFFILAGIVAGIGMDWFGIDEALTLELAQYGIALLVFTFGVGIELSSVRSVLVDSETAALGQILVVGGLGIGAGVAFGMPLSEALYLGIAAALSSTIVGTALLQADISMDLVHGRVAESIQFLQDLLAVLLLLVLSAGVLAADPIAEMLGYGLALLIAAVLVNRFLFDAIGRLAGESSELMILGTVSLLALFIGAAEFADVSIVVGAFAAGLAIRHDPIEHLGLVNGLQSIRDFFVAIFFVTIGALVVWPFVEVGWAASVDKVLIAGVLVFLTAVVKPAVTTAILLYRGYEARSATLAGLNTDQVSEFALIIAIEALLLGALTQSVFDAIILAAAVTMISSSLTNYYSDGIYRVLSDRGVLKSGHDKIDSWSEVPDDISDHVVILGYGRHGRKLVDACEERDQPYVVVENDPARRDKVRAECDAVVIGDAWESYTWEKANVGDARAVISTVETESLSRRILQLDLEPDVVLRARDQETAVSLLEEGALYVNVPALLAGRQLIEQIRSLLDGDLTATELREQQLTELESYTHTPLGGSTDDTPSVRP</sequence>
<evidence type="ECO:0000313" key="12">
    <source>
        <dbReference type="Proteomes" id="UP000010878"/>
    </source>
</evidence>
<dbReference type="Proteomes" id="UP000010878">
    <property type="component" value="Chromosome"/>
</dbReference>
<protein>
    <submittedName>
        <fullName evidence="11">Kef-type K+ transport system, membrane component</fullName>
    </submittedName>
</protein>
<feature type="transmembrane region" description="Helical" evidence="8">
    <location>
        <begin position="264"/>
        <end position="282"/>
    </location>
</feature>
<dbReference type="PANTHER" id="PTHR42751">
    <property type="entry name" value="SODIUM/HYDROGEN EXCHANGER FAMILY/TRKA DOMAIN PROTEIN"/>
    <property type="match status" value="1"/>
</dbReference>
<feature type="transmembrane region" description="Helical" evidence="8">
    <location>
        <begin position="114"/>
        <end position="132"/>
    </location>
</feature>
<dbReference type="STRING" id="694430.Natoc_2397"/>
<dbReference type="Pfam" id="PF02254">
    <property type="entry name" value="TrkA_N"/>
    <property type="match status" value="1"/>
</dbReference>
<keyword evidence="6 8" id="KW-0472">Membrane</keyword>
<dbReference type="InterPro" id="IPR003148">
    <property type="entry name" value="RCK_N"/>
</dbReference>
<dbReference type="InterPro" id="IPR006153">
    <property type="entry name" value="Cation/H_exchanger_TM"/>
</dbReference>
<dbReference type="GO" id="GO:0006813">
    <property type="term" value="P:potassium ion transport"/>
    <property type="evidence" value="ECO:0007669"/>
    <property type="project" value="InterPro"/>
</dbReference>
<proteinExistence type="inferred from homology"/>
<dbReference type="PANTHER" id="PTHR42751:SF3">
    <property type="entry name" value="SODIUM_GLUTAMATE SYMPORTER"/>
    <property type="match status" value="1"/>
</dbReference>
<evidence type="ECO:0000256" key="4">
    <source>
        <dbReference type="ARBA" id="ARBA00022692"/>
    </source>
</evidence>
<keyword evidence="3" id="KW-0813">Transport</keyword>
<feature type="domain" description="Cation/H+ exchanger transmembrane" evidence="9">
    <location>
        <begin position="11"/>
        <end position="369"/>
    </location>
</feature>
<feature type="transmembrane region" description="Helical" evidence="8">
    <location>
        <begin position="217"/>
        <end position="244"/>
    </location>
</feature>
<dbReference type="KEGG" id="nou:Natoc_2397"/>
<dbReference type="EMBL" id="CP003929">
    <property type="protein sequence ID" value="AGB38172.1"/>
    <property type="molecule type" value="Genomic_DNA"/>
</dbReference>
<dbReference type="GO" id="GO:0015297">
    <property type="term" value="F:antiporter activity"/>
    <property type="evidence" value="ECO:0007669"/>
    <property type="project" value="InterPro"/>
</dbReference>
<gene>
    <name evidence="11" type="ORF">Natoc_2397</name>
</gene>
<reference evidence="11 12" key="1">
    <citation type="submission" date="2012-11" db="EMBL/GenBank/DDBJ databases">
        <title>FINISHED of Natronococcus occultus SP4, DSM 3396.</title>
        <authorList>
            <consortium name="DOE Joint Genome Institute"/>
            <person name="Eisen J."/>
            <person name="Huntemann M."/>
            <person name="Wei C.-L."/>
            <person name="Han J."/>
            <person name="Detter J.C."/>
            <person name="Han C."/>
            <person name="Tapia R."/>
            <person name="Chen A."/>
            <person name="Kyrpides N."/>
            <person name="Mavromatis K."/>
            <person name="Markowitz V."/>
            <person name="Szeto E."/>
            <person name="Ivanova N."/>
            <person name="Mikhailova N."/>
            <person name="Ovchinnikova G."/>
            <person name="Pagani I."/>
            <person name="Pati A."/>
            <person name="Goodwin L."/>
            <person name="Nordberg H.P."/>
            <person name="Cantor M.N."/>
            <person name="Hua S.X."/>
            <person name="Woyke T."/>
            <person name="Eisen J."/>
            <person name="Klenk H.-P."/>
            <person name="Klenk H.-P."/>
        </authorList>
    </citation>
    <scope>NUCLEOTIDE SEQUENCE [LARGE SCALE GENOMIC DNA]</scope>
    <source>
        <strain evidence="11 12">SP4</strain>
    </source>
</reference>
<dbReference type="GeneID" id="14404081"/>